<dbReference type="EMBL" id="CP034302">
    <property type="protein sequence ID" value="QHH13247.1"/>
    <property type="molecule type" value="Genomic_DNA"/>
</dbReference>
<dbReference type="GO" id="GO:0043590">
    <property type="term" value="C:bacterial nucleoid"/>
    <property type="evidence" value="ECO:0007669"/>
    <property type="project" value="TreeGrafter"/>
</dbReference>
<sequence>MAFSLAHLALHQLIKQDSGELRLQLRTAPLENDAQSEQLAQLLHQHFVQKTGKGYGLFQSDSSVNEGLQAHRQGETSFHDFSCQCATGLHQELVKYPFADEGVLVVAMYQHLATEYLFIGLLPVAQSLKVTGSLDISATDYLELKHITIAASINLSDKETNPGSDRYLTYIKGRVGRGVSDFFLDFLQAEVGLDVKAQNQVLMQAVEDFCADHQLDKQERHQYRQQVFDHCSAQLKSGDEVVIRELSNELPPSLDGQNFESFTQEQGYELDAQFPVERSALKHLTKFVGNGGGVSLTFDAQLLNERIFYDPETDTLTMKGVPPNLRDQLARRG</sequence>
<dbReference type="InterPro" id="IPR007358">
    <property type="entry name" value="Nucleoid_associated_NdpA"/>
</dbReference>
<dbReference type="HAMAP" id="MF_00730">
    <property type="entry name" value="NdpA"/>
    <property type="match status" value="1"/>
</dbReference>
<dbReference type="GO" id="GO:0005737">
    <property type="term" value="C:cytoplasm"/>
    <property type="evidence" value="ECO:0007669"/>
    <property type="project" value="UniProtKB-UniRule"/>
</dbReference>
<evidence type="ECO:0000313" key="5">
    <source>
        <dbReference type="EMBL" id="QHH13247.1"/>
    </source>
</evidence>
<dbReference type="PANTHER" id="PTHR38772:SF1">
    <property type="entry name" value="NUCLEOID-ASSOCIATED PROTEIN YEJK"/>
    <property type="match status" value="1"/>
</dbReference>
<keyword evidence="3 4" id="KW-0963">Cytoplasm</keyword>
<dbReference type="Pfam" id="PF04245">
    <property type="entry name" value="NA37"/>
    <property type="match status" value="1"/>
</dbReference>
<dbReference type="PANTHER" id="PTHR38772">
    <property type="match status" value="1"/>
</dbReference>
<evidence type="ECO:0000256" key="2">
    <source>
        <dbReference type="ARBA" id="ARBA00009035"/>
    </source>
</evidence>
<evidence type="ECO:0000256" key="1">
    <source>
        <dbReference type="ARBA" id="ARBA00004453"/>
    </source>
</evidence>
<evidence type="ECO:0000313" key="6">
    <source>
        <dbReference type="Proteomes" id="UP000464718"/>
    </source>
</evidence>
<dbReference type="RefSeq" id="WP_086482488.1">
    <property type="nucleotide sequence ID" value="NZ_CP034302.1"/>
</dbReference>
<name>A0AAX1G1J1_VIBPH</name>
<proteinExistence type="inferred from homology"/>
<dbReference type="GO" id="GO:0003690">
    <property type="term" value="F:double-stranded DNA binding"/>
    <property type="evidence" value="ECO:0007669"/>
    <property type="project" value="TreeGrafter"/>
</dbReference>
<gene>
    <name evidence="5" type="primary">yejK</name>
    <name evidence="5" type="ORF">EHC69_28740</name>
</gene>
<protein>
    <recommendedName>
        <fullName evidence="4">Nucleoid-associated protein EHC69_28740</fullName>
    </recommendedName>
</protein>
<dbReference type="NCBIfam" id="NF001557">
    <property type="entry name" value="PRK00378.1"/>
    <property type="match status" value="1"/>
</dbReference>
<dbReference type="AlphaFoldDB" id="A0AAX1G1J1"/>
<keyword evidence="5" id="KW-0614">Plasmid</keyword>
<organism evidence="5 6">
    <name type="scientific">Vibrio parahaemolyticus</name>
    <dbReference type="NCBI Taxonomy" id="670"/>
    <lineage>
        <taxon>Bacteria</taxon>
        <taxon>Pseudomonadati</taxon>
        <taxon>Pseudomonadota</taxon>
        <taxon>Gammaproteobacteria</taxon>
        <taxon>Vibrionales</taxon>
        <taxon>Vibrionaceae</taxon>
        <taxon>Vibrio</taxon>
    </lineage>
</organism>
<comment type="subcellular location">
    <subcellularLocation>
        <location evidence="1 4">Cytoplasm</location>
        <location evidence="1 4">Nucleoid</location>
    </subcellularLocation>
</comment>
<dbReference type="GO" id="GO:0003727">
    <property type="term" value="F:single-stranded RNA binding"/>
    <property type="evidence" value="ECO:0007669"/>
    <property type="project" value="TreeGrafter"/>
</dbReference>
<evidence type="ECO:0000256" key="4">
    <source>
        <dbReference type="HAMAP-Rule" id="MF_00730"/>
    </source>
</evidence>
<geneLocation type="plasmid" evidence="6">
    <name>pvpsd2016-3</name>
</geneLocation>
<accession>A0AAX1G1J1</accession>
<reference evidence="5 6" key="1">
    <citation type="submission" date="2018-12" db="EMBL/GenBank/DDBJ databases">
        <title>Genomic insights into the evolutionary origins and pathogenicity of five Vibrio parahaemolyticus strains isolated from the shrimp with acute hepatopancreatic necrosis disease (AHPND).</title>
        <authorList>
            <person name="Yang Q."/>
            <person name="Dong X."/>
            <person name="Xie G."/>
            <person name="Fu S."/>
            <person name="Zou P."/>
            <person name="Sun J."/>
            <person name="Wang Y."/>
            <person name="Huang J."/>
        </authorList>
    </citation>
    <scope>NUCLEOTIDE SEQUENCE [LARGE SCALE GENOMIC DNA]</scope>
    <source>
        <strain evidence="5 6">20160303005-1</strain>
        <plasmid evidence="6">pvpsd2016-3</plasmid>
    </source>
</reference>
<evidence type="ECO:0000256" key="3">
    <source>
        <dbReference type="ARBA" id="ARBA00022490"/>
    </source>
</evidence>
<comment type="similarity">
    <text evidence="2 4">Belongs to the YejK family.</text>
</comment>
<dbReference type="Proteomes" id="UP000464718">
    <property type="component" value="Plasmid pvpsd2016-3"/>
</dbReference>